<feature type="active site" evidence="6">
    <location>
        <position position="14"/>
    </location>
</feature>
<keyword evidence="3" id="KW-0378">Hydrolase</keyword>
<dbReference type="PANTHER" id="PTHR11717:SF7">
    <property type="entry name" value="LOW MOLECULAR WEIGHT PHOSPHOTYROSINE PROTEIN PHOSPHATASE"/>
    <property type="match status" value="1"/>
</dbReference>
<dbReference type="InterPro" id="IPR036196">
    <property type="entry name" value="Ptyr_pPase_sf"/>
</dbReference>
<evidence type="ECO:0000313" key="9">
    <source>
        <dbReference type="Proteomes" id="UP000198584"/>
    </source>
</evidence>
<dbReference type="RefSeq" id="WP_093042903.1">
    <property type="nucleotide sequence ID" value="NZ_FNQR01000003.1"/>
</dbReference>
<keyword evidence="4" id="KW-0904">Protein phosphatase</keyword>
<dbReference type="Pfam" id="PF01451">
    <property type="entry name" value="LMWPc"/>
    <property type="match status" value="1"/>
</dbReference>
<comment type="catalytic activity">
    <reaction evidence="5">
        <text>O-phospho-L-tyrosyl-[protein] + H2O = L-tyrosyl-[protein] + phosphate</text>
        <dbReference type="Rhea" id="RHEA:10684"/>
        <dbReference type="Rhea" id="RHEA-COMP:10136"/>
        <dbReference type="Rhea" id="RHEA-COMP:20101"/>
        <dbReference type="ChEBI" id="CHEBI:15377"/>
        <dbReference type="ChEBI" id="CHEBI:43474"/>
        <dbReference type="ChEBI" id="CHEBI:46858"/>
        <dbReference type="ChEBI" id="CHEBI:61978"/>
        <dbReference type="EC" id="3.1.3.48"/>
    </reaction>
</comment>
<sequence length="159" mass="18155">MINVLFVCLGNICRSPMAEAIFRDLIKKEGLESEINVDSAGVGHWHVGDLPHEGTRGVLEQYDISYEGMAARQIHEKDWDEFDYLIAMDAKNVTDMAGIRKSDEVTVARLLDFIPDSEVKDVPDPFFTGNFEYVYELVSTGCRELLYKIKQKHHLSKEE</sequence>
<dbReference type="OrthoDB" id="9784339at2"/>
<dbReference type="PRINTS" id="PR00719">
    <property type="entry name" value="LMWPTPASE"/>
</dbReference>
<dbReference type="SUPFAM" id="SSF52788">
    <property type="entry name" value="Phosphotyrosine protein phosphatases I"/>
    <property type="match status" value="1"/>
</dbReference>
<reference evidence="8 9" key="1">
    <citation type="submission" date="2016-10" db="EMBL/GenBank/DDBJ databases">
        <authorList>
            <person name="de Groot N.N."/>
        </authorList>
    </citation>
    <scope>NUCLEOTIDE SEQUENCE [LARGE SCALE GENOMIC DNA]</scope>
    <source>
        <strain evidence="8 9">CCM7597</strain>
    </source>
</reference>
<name>A0A1H3Z175_9BACI</name>
<evidence type="ECO:0000256" key="4">
    <source>
        <dbReference type="ARBA" id="ARBA00022912"/>
    </source>
</evidence>
<dbReference type="CDD" id="cd16343">
    <property type="entry name" value="LMWPTP"/>
    <property type="match status" value="1"/>
</dbReference>
<dbReference type="EMBL" id="FNQR01000003">
    <property type="protein sequence ID" value="SEA17410.1"/>
    <property type="molecule type" value="Genomic_DNA"/>
</dbReference>
<keyword evidence="9" id="KW-1185">Reference proteome</keyword>
<dbReference type="SMART" id="SM00226">
    <property type="entry name" value="LMWPc"/>
    <property type="match status" value="1"/>
</dbReference>
<evidence type="ECO:0000259" key="7">
    <source>
        <dbReference type="SMART" id="SM00226"/>
    </source>
</evidence>
<evidence type="ECO:0000256" key="2">
    <source>
        <dbReference type="ARBA" id="ARBA00013064"/>
    </source>
</evidence>
<dbReference type="FunFam" id="3.40.50.2300:FF:000113">
    <property type="entry name" value="Low molecular weight protein-tyrosine-phosphatase"/>
    <property type="match status" value="1"/>
</dbReference>
<accession>A0A1H3Z175</accession>
<dbReference type="EC" id="3.1.3.48" evidence="2"/>
<dbReference type="PANTHER" id="PTHR11717">
    <property type="entry name" value="LOW MOLECULAR WEIGHT PROTEIN TYROSINE PHOSPHATASE"/>
    <property type="match status" value="1"/>
</dbReference>
<protein>
    <recommendedName>
        <fullName evidence="2">protein-tyrosine-phosphatase</fullName>
        <ecNumber evidence="2">3.1.3.48</ecNumber>
    </recommendedName>
</protein>
<evidence type="ECO:0000256" key="6">
    <source>
        <dbReference type="PIRSR" id="PIRSR617867-1"/>
    </source>
</evidence>
<dbReference type="InterPro" id="IPR050438">
    <property type="entry name" value="LMW_PTPase"/>
</dbReference>
<dbReference type="Gene3D" id="3.40.50.2300">
    <property type="match status" value="1"/>
</dbReference>
<dbReference type="InterPro" id="IPR023485">
    <property type="entry name" value="Ptyr_pPase"/>
</dbReference>
<feature type="domain" description="Phosphotyrosine protein phosphatase I" evidence="7">
    <location>
        <begin position="2"/>
        <end position="148"/>
    </location>
</feature>
<dbReference type="STRING" id="571932.SAMN05421743_10389"/>
<evidence type="ECO:0000313" key="8">
    <source>
        <dbReference type="EMBL" id="SEA17410.1"/>
    </source>
</evidence>
<evidence type="ECO:0000256" key="1">
    <source>
        <dbReference type="ARBA" id="ARBA00011063"/>
    </source>
</evidence>
<gene>
    <name evidence="8" type="ORF">SAMN05421743_10389</name>
</gene>
<organism evidence="8 9">
    <name type="scientific">Thalassobacillus cyri</name>
    <dbReference type="NCBI Taxonomy" id="571932"/>
    <lineage>
        <taxon>Bacteria</taxon>
        <taxon>Bacillati</taxon>
        <taxon>Bacillota</taxon>
        <taxon>Bacilli</taxon>
        <taxon>Bacillales</taxon>
        <taxon>Bacillaceae</taxon>
        <taxon>Thalassobacillus</taxon>
    </lineage>
</organism>
<evidence type="ECO:0000256" key="5">
    <source>
        <dbReference type="ARBA" id="ARBA00051722"/>
    </source>
</evidence>
<proteinExistence type="inferred from homology"/>
<comment type="similarity">
    <text evidence="1">Belongs to the low molecular weight phosphotyrosine protein phosphatase family.</text>
</comment>
<feature type="active site" description="Proton donor" evidence="6">
    <location>
        <position position="124"/>
    </location>
</feature>
<feature type="active site" description="Nucleophile" evidence="6">
    <location>
        <position position="8"/>
    </location>
</feature>
<dbReference type="InterPro" id="IPR017867">
    <property type="entry name" value="Tyr_phospatase_low_mol_wt"/>
</dbReference>
<dbReference type="Proteomes" id="UP000198584">
    <property type="component" value="Unassembled WGS sequence"/>
</dbReference>
<dbReference type="GO" id="GO:0004725">
    <property type="term" value="F:protein tyrosine phosphatase activity"/>
    <property type="evidence" value="ECO:0007669"/>
    <property type="project" value="UniProtKB-EC"/>
</dbReference>
<evidence type="ECO:0000256" key="3">
    <source>
        <dbReference type="ARBA" id="ARBA00022801"/>
    </source>
</evidence>
<dbReference type="AlphaFoldDB" id="A0A1H3Z175"/>